<comment type="cofactor">
    <cofactor evidence="11">
        <name>Mg(2+)</name>
        <dbReference type="ChEBI" id="CHEBI:18420"/>
    </cofactor>
</comment>
<evidence type="ECO:0000256" key="8">
    <source>
        <dbReference type="ARBA" id="ARBA00023229"/>
    </source>
</evidence>
<dbReference type="GO" id="GO:0070402">
    <property type="term" value="F:NADPH binding"/>
    <property type="evidence" value="ECO:0007669"/>
    <property type="project" value="UniProtKB-UniRule"/>
</dbReference>
<dbReference type="CDD" id="cd02811">
    <property type="entry name" value="IDI-2_FMN"/>
    <property type="match status" value="1"/>
</dbReference>
<feature type="binding site" evidence="11">
    <location>
        <begin position="272"/>
        <end position="274"/>
    </location>
    <ligand>
        <name>FMN</name>
        <dbReference type="ChEBI" id="CHEBI:58210"/>
    </ligand>
</feature>
<dbReference type="SUPFAM" id="SSF51395">
    <property type="entry name" value="FMN-linked oxidoreductases"/>
    <property type="match status" value="1"/>
</dbReference>
<dbReference type="EC" id="5.3.3.2" evidence="11"/>
<feature type="domain" description="FMN-dependent dehydrogenase" evidence="12">
    <location>
        <begin position="177"/>
        <end position="336"/>
    </location>
</feature>
<evidence type="ECO:0000313" key="13">
    <source>
        <dbReference type="EMBL" id="SHN31224.1"/>
    </source>
</evidence>
<evidence type="ECO:0000256" key="6">
    <source>
        <dbReference type="ARBA" id="ARBA00022842"/>
    </source>
</evidence>
<sequence>MTEDIHKRKSEHITYSLTDESLGRGVTNGFDRFRFQHNALPEIDFDAIDMSSTFFTKQIKSPYLISSMTGGAALAESVNRNLAIAAEKQGWIFALGSTRVMLQSEQYRQSFQLREYAPTIPIVANLGAVQLNYGVTIDQVKQIIEWTEADALVLHFNTIQEVIQAGGDTNFYNLLPKVKELTNALSIPVGAKEVGFGIDSEVAKQLMNAGIDFIDVAGAGGTSWSQVEKLRSKETIKKRAAEAFASWGNPTAECVQDVRKVLPQSPLVASGGIRNGLDAAKAIGLGADYVGFARSILKEAIDSPENVIEWMKVRELELQMVMFGIGAKDISSLKRTNRLITG</sequence>
<accession>A0A1M7QJ58</accession>
<dbReference type="HAMAP" id="MF_00354">
    <property type="entry name" value="Idi_2"/>
    <property type="match status" value="1"/>
</dbReference>
<evidence type="ECO:0000256" key="11">
    <source>
        <dbReference type="HAMAP-Rule" id="MF_00354"/>
    </source>
</evidence>
<evidence type="ECO:0000256" key="3">
    <source>
        <dbReference type="ARBA" id="ARBA00022630"/>
    </source>
</evidence>
<dbReference type="GO" id="GO:0010181">
    <property type="term" value="F:FMN binding"/>
    <property type="evidence" value="ECO:0007669"/>
    <property type="project" value="UniProtKB-UniRule"/>
</dbReference>
<feature type="binding site" evidence="11">
    <location>
        <position position="222"/>
    </location>
    <ligand>
        <name>FMN</name>
        <dbReference type="ChEBI" id="CHEBI:58210"/>
    </ligand>
</feature>
<proteinExistence type="inferred from homology"/>
<dbReference type="GO" id="GO:0005737">
    <property type="term" value="C:cytoplasm"/>
    <property type="evidence" value="ECO:0007669"/>
    <property type="project" value="UniProtKB-SubCell"/>
</dbReference>
<evidence type="ECO:0000256" key="4">
    <source>
        <dbReference type="ARBA" id="ARBA00022643"/>
    </source>
</evidence>
<dbReference type="NCBIfam" id="TIGR02151">
    <property type="entry name" value="IPP_isom_2"/>
    <property type="match status" value="1"/>
</dbReference>
<keyword evidence="3 11" id="KW-0285">Flavoprotein</keyword>
<dbReference type="Pfam" id="PF01070">
    <property type="entry name" value="FMN_dh"/>
    <property type="match status" value="1"/>
</dbReference>
<dbReference type="PIRSF" id="PIRSF003314">
    <property type="entry name" value="IPP_isomerase"/>
    <property type="match status" value="1"/>
</dbReference>
<protein>
    <recommendedName>
        <fullName evidence="11">Isopentenyl-diphosphate delta-isomerase</fullName>
        <shortName evidence="11">IPP isomerase</shortName>
        <ecNumber evidence="11">5.3.3.2</ecNumber>
    </recommendedName>
    <alternativeName>
        <fullName evidence="11">Isopentenyl diphosphate:dimethylallyl diphosphate isomerase</fullName>
    </alternativeName>
    <alternativeName>
        <fullName evidence="11">Isopentenyl pyrophosphate isomerase</fullName>
    </alternativeName>
    <alternativeName>
        <fullName evidence="11">Type 2 isopentenyl diphosphate isomerase</fullName>
        <shortName evidence="11">IDI-2</shortName>
    </alternativeName>
</protein>
<evidence type="ECO:0000256" key="5">
    <source>
        <dbReference type="ARBA" id="ARBA00022723"/>
    </source>
</evidence>
<reference evidence="13 14" key="1">
    <citation type="submission" date="2016-11" db="EMBL/GenBank/DDBJ databases">
        <authorList>
            <person name="Jaros S."/>
            <person name="Januszkiewicz K."/>
            <person name="Wedrychowicz H."/>
        </authorList>
    </citation>
    <scope>NUCLEOTIDE SEQUENCE [LARGE SCALE GENOMIC DNA]</scope>
    <source>
        <strain evidence="13 14">CGMCC 1.10681</strain>
    </source>
</reference>
<comment type="subunit">
    <text evidence="10 11">Homooctamer. Dimer of tetramers.</text>
</comment>
<evidence type="ECO:0000256" key="1">
    <source>
        <dbReference type="ARBA" id="ARBA00001917"/>
    </source>
</evidence>
<comment type="cofactor">
    <cofactor evidence="1 11">
        <name>FMN</name>
        <dbReference type="ChEBI" id="CHEBI:58210"/>
    </cofactor>
</comment>
<dbReference type="GO" id="GO:0008299">
    <property type="term" value="P:isoprenoid biosynthetic process"/>
    <property type="evidence" value="ECO:0007669"/>
    <property type="project" value="UniProtKB-UniRule"/>
</dbReference>
<dbReference type="AlphaFoldDB" id="A0A1M7QJ58"/>
<comment type="subcellular location">
    <subcellularLocation>
        <location evidence="11">Cytoplasm</location>
    </subcellularLocation>
</comment>
<dbReference type="STRING" id="1027249.SAMN05216179_3253"/>
<feature type="binding site" evidence="11">
    <location>
        <position position="192"/>
    </location>
    <ligand>
        <name>FMN</name>
        <dbReference type="ChEBI" id="CHEBI:58210"/>
    </ligand>
</feature>
<dbReference type="SMART" id="SM01240">
    <property type="entry name" value="IMPDH"/>
    <property type="match status" value="1"/>
</dbReference>
<feature type="binding site" evidence="11">
    <location>
        <begin position="293"/>
        <end position="294"/>
    </location>
    <ligand>
        <name>FMN</name>
        <dbReference type="ChEBI" id="CHEBI:58210"/>
    </ligand>
</feature>
<dbReference type="InterPro" id="IPR000262">
    <property type="entry name" value="FMN-dep_DH"/>
</dbReference>
<dbReference type="Gene3D" id="3.20.20.70">
    <property type="entry name" value="Aldolase class I"/>
    <property type="match status" value="1"/>
</dbReference>
<evidence type="ECO:0000256" key="2">
    <source>
        <dbReference type="ARBA" id="ARBA00022490"/>
    </source>
</evidence>
<keyword evidence="4 11" id="KW-0288">FMN</keyword>
<keyword evidence="6 11" id="KW-0460">Magnesium</keyword>
<dbReference type="PANTHER" id="PTHR43665">
    <property type="entry name" value="ISOPENTENYL-DIPHOSPHATE DELTA-ISOMERASE"/>
    <property type="match status" value="1"/>
</dbReference>
<dbReference type="InterPro" id="IPR013785">
    <property type="entry name" value="Aldolase_TIM"/>
</dbReference>
<feature type="binding site" evidence="11">
    <location>
        <begin position="8"/>
        <end position="9"/>
    </location>
    <ligand>
        <name>substrate</name>
    </ligand>
</feature>
<feature type="binding site" evidence="11">
    <location>
        <position position="160"/>
    </location>
    <ligand>
        <name>substrate</name>
    </ligand>
</feature>
<comment type="caution">
    <text evidence="11">Lacks conserved residue(s) required for the propagation of feature annotation.</text>
</comment>
<name>A0A1M7QJ58_9BACI</name>
<dbReference type="EMBL" id="FRCZ01000007">
    <property type="protein sequence ID" value="SHN31224.1"/>
    <property type="molecule type" value="Genomic_DNA"/>
</dbReference>
<dbReference type="GO" id="GO:0000287">
    <property type="term" value="F:magnesium ion binding"/>
    <property type="evidence" value="ECO:0007669"/>
    <property type="project" value="UniProtKB-UniRule"/>
</dbReference>
<feature type="binding site" evidence="11">
    <location>
        <position position="97"/>
    </location>
    <ligand>
        <name>FMN</name>
        <dbReference type="ChEBI" id="CHEBI:58210"/>
    </ligand>
</feature>
<comment type="function">
    <text evidence="11">Involved in the biosynthesis of isoprenoids. Catalyzes the 1,3-allylic rearrangement of the homoallylic substrate isopentenyl (IPP) to its allylic isomer, dimethylallyl diphosphate (DMAPP).</text>
</comment>
<evidence type="ECO:0000256" key="9">
    <source>
        <dbReference type="ARBA" id="ARBA00023235"/>
    </source>
</evidence>
<feature type="binding site" evidence="11">
    <location>
        <begin position="97"/>
        <end position="99"/>
    </location>
    <ligand>
        <name>substrate</name>
    </ligand>
</feature>
<feature type="binding site" evidence="11">
    <location>
        <position position="161"/>
    </location>
    <ligand>
        <name>Mg(2+)</name>
        <dbReference type="ChEBI" id="CHEBI:18420"/>
    </ligand>
</feature>
<dbReference type="GO" id="GO:0004452">
    <property type="term" value="F:isopentenyl-diphosphate delta-isomerase activity"/>
    <property type="evidence" value="ECO:0007669"/>
    <property type="project" value="UniProtKB-UniRule"/>
</dbReference>
<dbReference type="RefSeq" id="WP_073202886.1">
    <property type="nucleotide sequence ID" value="NZ_FRCZ01000007.1"/>
</dbReference>
<comment type="cofactor">
    <cofactor evidence="11">
        <name>NADPH</name>
        <dbReference type="ChEBI" id="CHEBI:57783"/>
    </cofactor>
</comment>
<comment type="catalytic activity">
    <reaction evidence="11">
        <text>isopentenyl diphosphate = dimethylallyl diphosphate</text>
        <dbReference type="Rhea" id="RHEA:23284"/>
        <dbReference type="ChEBI" id="CHEBI:57623"/>
        <dbReference type="ChEBI" id="CHEBI:128769"/>
        <dbReference type="EC" id="5.3.3.2"/>
    </reaction>
</comment>
<keyword evidence="14" id="KW-1185">Reference proteome</keyword>
<comment type="similarity">
    <text evidence="11">Belongs to the IPP isomerase type 2 family.</text>
</comment>
<gene>
    <name evidence="11" type="primary">fni</name>
    <name evidence="13" type="ORF">SAMN05216179_3253</name>
</gene>
<keyword evidence="5 11" id="KW-0479">Metal-binding</keyword>
<keyword evidence="7 11" id="KW-0521">NADP</keyword>
<keyword evidence="2 11" id="KW-0963">Cytoplasm</keyword>
<keyword evidence="9 11" id="KW-0413">Isomerase</keyword>
<dbReference type="Proteomes" id="UP000184184">
    <property type="component" value="Unassembled WGS sequence"/>
</dbReference>
<dbReference type="OrthoDB" id="9795032at2"/>
<feature type="binding site" evidence="11">
    <location>
        <position position="66"/>
    </location>
    <ligand>
        <name>FMN</name>
        <dbReference type="ChEBI" id="CHEBI:58210"/>
    </ligand>
</feature>
<feature type="binding site" evidence="11">
    <location>
        <begin position="67"/>
        <end position="69"/>
    </location>
    <ligand>
        <name>FMN</name>
        <dbReference type="ChEBI" id="CHEBI:58210"/>
    </ligand>
</feature>
<keyword evidence="8 11" id="KW-0414">Isoprene biosynthesis</keyword>
<dbReference type="InterPro" id="IPR011179">
    <property type="entry name" value="IPdP_isomerase"/>
</dbReference>
<feature type="binding site" evidence="11">
    <location>
        <position position="125"/>
    </location>
    <ligand>
        <name>FMN</name>
        <dbReference type="ChEBI" id="CHEBI:58210"/>
    </ligand>
</feature>
<organism evidence="13 14">
    <name type="scientific">Gracilibacillus kekensis</name>
    <dbReference type="NCBI Taxonomy" id="1027249"/>
    <lineage>
        <taxon>Bacteria</taxon>
        <taxon>Bacillati</taxon>
        <taxon>Bacillota</taxon>
        <taxon>Bacilli</taxon>
        <taxon>Bacillales</taxon>
        <taxon>Bacillaceae</taxon>
        <taxon>Gracilibacillus</taxon>
    </lineage>
</organism>
<evidence type="ECO:0000256" key="7">
    <source>
        <dbReference type="ARBA" id="ARBA00022857"/>
    </source>
</evidence>
<evidence type="ECO:0000256" key="10">
    <source>
        <dbReference type="ARBA" id="ARBA00025810"/>
    </source>
</evidence>
<dbReference type="PANTHER" id="PTHR43665:SF1">
    <property type="entry name" value="ISOPENTENYL-DIPHOSPHATE DELTA-ISOMERASE"/>
    <property type="match status" value="1"/>
</dbReference>
<evidence type="ECO:0000313" key="14">
    <source>
        <dbReference type="Proteomes" id="UP000184184"/>
    </source>
</evidence>
<evidence type="ECO:0000259" key="12">
    <source>
        <dbReference type="Pfam" id="PF01070"/>
    </source>
</evidence>
<dbReference type="GO" id="GO:0016491">
    <property type="term" value="F:oxidoreductase activity"/>
    <property type="evidence" value="ECO:0007669"/>
    <property type="project" value="InterPro"/>
</dbReference>